<gene>
    <name evidence="2" type="ORF">ACFL27_06955</name>
</gene>
<reference evidence="2 3" key="1">
    <citation type="submission" date="2024-09" db="EMBL/GenBank/DDBJ databases">
        <title>Laminarin stimulates single cell rates of sulfate reduction while oxygen inhibits transcriptomic activity in coastal marine sediment.</title>
        <authorList>
            <person name="Lindsay M."/>
            <person name="Orcutt B."/>
            <person name="Emerson D."/>
            <person name="Stepanauskas R."/>
            <person name="D'Angelo T."/>
        </authorList>
    </citation>
    <scope>NUCLEOTIDE SEQUENCE [LARGE SCALE GENOMIC DNA]</scope>
    <source>
        <strain evidence="2">SAG AM-311-K15</strain>
    </source>
</reference>
<accession>A0ABV6YUS9</accession>
<feature type="transmembrane region" description="Helical" evidence="1">
    <location>
        <begin position="230"/>
        <end position="263"/>
    </location>
</feature>
<proteinExistence type="predicted"/>
<keyword evidence="1" id="KW-0812">Transmembrane</keyword>
<keyword evidence="3" id="KW-1185">Reference proteome</keyword>
<feature type="transmembrane region" description="Helical" evidence="1">
    <location>
        <begin position="346"/>
        <end position="364"/>
    </location>
</feature>
<organism evidence="2 3">
    <name type="scientific">candidate division CSSED10-310 bacterium</name>
    <dbReference type="NCBI Taxonomy" id="2855610"/>
    <lineage>
        <taxon>Bacteria</taxon>
        <taxon>Bacteria division CSSED10-310</taxon>
    </lineage>
</organism>
<evidence type="ECO:0000313" key="3">
    <source>
        <dbReference type="Proteomes" id="UP001594351"/>
    </source>
</evidence>
<evidence type="ECO:0008006" key="4">
    <source>
        <dbReference type="Google" id="ProtNLM"/>
    </source>
</evidence>
<feature type="transmembrane region" description="Helical" evidence="1">
    <location>
        <begin position="275"/>
        <end position="303"/>
    </location>
</feature>
<feature type="transmembrane region" description="Helical" evidence="1">
    <location>
        <begin position="384"/>
        <end position="404"/>
    </location>
</feature>
<feature type="transmembrane region" description="Helical" evidence="1">
    <location>
        <begin position="204"/>
        <end position="221"/>
    </location>
</feature>
<evidence type="ECO:0000256" key="1">
    <source>
        <dbReference type="SAM" id="Phobius"/>
    </source>
</evidence>
<feature type="transmembrane region" description="Helical" evidence="1">
    <location>
        <begin position="416"/>
        <end position="432"/>
    </location>
</feature>
<keyword evidence="1" id="KW-0472">Membrane</keyword>
<keyword evidence="1" id="KW-1133">Transmembrane helix</keyword>
<dbReference type="EMBL" id="JBHPBY010000066">
    <property type="protein sequence ID" value="MFC1849932.1"/>
    <property type="molecule type" value="Genomic_DNA"/>
</dbReference>
<feature type="transmembrane region" description="Helical" evidence="1">
    <location>
        <begin position="148"/>
        <end position="166"/>
    </location>
</feature>
<protein>
    <recommendedName>
        <fullName evidence="4">Glycosyltransferase RgtA/B/C/D-like domain-containing protein</fullName>
    </recommendedName>
</protein>
<name>A0ABV6YUS9_UNCC1</name>
<sequence>MVRDKKHLSAKGTSNHLGLYLLLSSAFFHFMLFSILLPPWQGHDEPMHLEYIELIRQGYVPSSTMFRTEQWWKHIPENVIQSIEERIVGSMKLFRFWTINEIPVSPEANDFSAIYRGATALRQAPLYYMLNALLLSLFNIQSLLVSLYVVRFVSIMFWLGTIYMIYQMSRAYFGEDNPLVYGAPFAVMILPMPALMAGVANNDALAVFISSAALAFMATALRRGPRKIDVLLLFACTFFALLSKRTTITLLALIPIFCVLSYLSEKGILIFIRSFMISGVVILLLILIILSPLWQLLGISHWADQPERSLFVKSFFSWQHQDTFFHYFYTSFWGCFVWGHHFLPDYIYSTFLIINSMLVMSLLWSGVRISSPLREENLIKCRQLILFVCAIMTQFLLIYIRFFAQVPLWNLAQGRFILGVIGPIMILFTVGLEQLVPPPFRRSVLILCGVSLLLFDLYVQLCHIWPHYYMFYY</sequence>
<feature type="transmembrane region" description="Helical" evidence="1">
    <location>
        <begin position="444"/>
        <end position="466"/>
    </location>
</feature>
<evidence type="ECO:0000313" key="2">
    <source>
        <dbReference type="EMBL" id="MFC1849932.1"/>
    </source>
</evidence>
<dbReference type="Proteomes" id="UP001594351">
    <property type="component" value="Unassembled WGS sequence"/>
</dbReference>
<feature type="transmembrane region" description="Helical" evidence="1">
    <location>
        <begin position="17"/>
        <end position="37"/>
    </location>
</feature>
<feature type="transmembrane region" description="Helical" evidence="1">
    <location>
        <begin position="178"/>
        <end position="198"/>
    </location>
</feature>
<comment type="caution">
    <text evidence="2">The sequence shown here is derived from an EMBL/GenBank/DDBJ whole genome shotgun (WGS) entry which is preliminary data.</text>
</comment>